<dbReference type="AlphaFoldDB" id="A0AA49GRK0"/>
<evidence type="ECO:0000313" key="1">
    <source>
        <dbReference type="EMBL" id="WKN37410.1"/>
    </source>
</evidence>
<name>A0AA49GRK0_9BACT</name>
<sequence>MKKLIILLLLVIDLVGCHEKLDEELVYFEDVDFSSGDYKIYVFATEGEWIEDYKNFIIDDIEILNEIKKRWVFEHKIPPSACGYGYNLKLVDNEKIVKSTSINVDCEYMSGWIEFPKEYLSDYKSAFERLEGDGIKRFSEKYLKE</sequence>
<accession>A0AA49GRK0</accession>
<proteinExistence type="predicted"/>
<organism evidence="1">
    <name type="scientific">Roseihalotalea indica</name>
    <dbReference type="NCBI Taxonomy" id="2867963"/>
    <lineage>
        <taxon>Bacteria</taxon>
        <taxon>Pseudomonadati</taxon>
        <taxon>Bacteroidota</taxon>
        <taxon>Cytophagia</taxon>
        <taxon>Cytophagales</taxon>
        <taxon>Catalimonadaceae</taxon>
        <taxon>Roseihalotalea</taxon>
    </lineage>
</organism>
<dbReference type="EMBL" id="CP120682">
    <property type="protein sequence ID" value="WKN37410.1"/>
    <property type="molecule type" value="Genomic_DNA"/>
</dbReference>
<gene>
    <name evidence="1" type="ORF">K4G66_01640</name>
</gene>
<reference evidence="1" key="1">
    <citation type="journal article" date="2023" name="Comput. Struct. Biotechnol. J.">
        <title>Discovery of a novel marine Bacteroidetes with a rich repertoire of carbohydrate-active enzymes.</title>
        <authorList>
            <person name="Chen B."/>
            <person name="Liu G."/>
            <person name="Chen Q."/>
            <person name="Wang H."/>
            <person name="Liu L."/>
            <person name="Tang K."/>
        </authorList>
    </citation>
    <scope>NUCLEOTIDE SEQUENCE</scope>
    <source>
        <strain evidence="1">TK19036</strain>
    </source>
</reference>
<protein>
    <submittedName>
        <fullName evidence="1">Uncharacterized protein</fullName>
    </submittedName>
</protein>
<reference evidence="1" key="2">
    <citation type="journal article" date="2024" name="Antonie Van Leeuwenhoek">
        <title>Roseihalotalea indica gen. nov., sp. nov., a halophilic Bacteroidetes from mesopelagic Southwest Indian Ocean with higher carbohydrate metabolic potential.</title>
        <authorList>
            <person name="Chen B."/>
            <person name="Zhang M."/>
            <person name="Lin D."/>
            <person name="Ye J."/>
            <person name="Tang K."/>
        </authorList>
    </citation>
    <scope>NUCLEOTIDE SEQUENCE</scope>
    <source>
        <strain evidence="1">TK19036</strain>
    </source>
</reference>